<keyword evidence="8" id="KW-1185">Reference proteome</keyword>
<dbReference type="InterPro" id="IPR002933">
    <property type="entry name" value="Peptidase_M20"/>
</dbReference>
<name>A0ABV8RTS7_9BURK</name>
<sequence length="422" mass="44725">MTIRMTKETEMKDAIRAFVDEHFEEQVALLAKLVQCPSDNPPGDCAAHAELAAGLLEQLGFVVERHVVDEAAVRAAGMRSVTNLIVRDTFGPGPTIALNAHGDVVPPGAGWSDGPYSGIVRDGWLYGRGAAVSKSDFTTYAYAMLALRALKRQGADFSGSVELHLTYDEETGGLAGPGWLLERKLSTPDYVISAAFTHHVVVAHNGCLHLEITVHGRSAHAAFPTTGADAIEAASVLLNALYAYRDRLSGRASRVPGIGSPTLIVGLIEGGINTNVVADQATLRIDRRIIPEEDPVAVEAELKDVVQQALAALPGVSADVRRILLAHPLRPTAASERLAGLLCAQADDILGKPVTTIGMPLYTDARLYSEAGIPTVMFGAGPADPLEANGHRANERVPLHELRMATRIVAGALVELMSGDAP</sequence>
<dbReference type="SUPFAM" id="SSF53187">
    <property type="entry name" value="Zn-dependent exopeptidases"/>
    <property type="match status" value="1"/>
</dbReference>
<protein>
    <submittedName>
        <fullName evidence="7">M20/M25/M40 family metallo-hydrolase</fullName>
    </submittedName>
</protein>
<dbReference type="PANTHER" id="PTHR43808">
    <property type="entry name" value="ACETYLORNITHINE DEACETYLASE"/>
    <property type="match status" value="1"/>
</dbReference>
<dbReference type="Gene3D" id="3.30.70.360">
    <property type="match status" value="1"/>
</dbReference>
<organism evidence="7 8">
    <name type="scientific">Castellaniella hirudinis</name>
    <dbReference type="NCBI Taxonomy" id="1144617"/>
    <lineage>
        <taxon>Bacteria</taxon>
        <taxon>Pseudomonadati</taxon>
        <taxon>Pseudomonadota</taxon>
        <taxon>Betaproteobacteria</taxon>
        <taxon>Burkholderiales</taxon>
        <taxon>Alcaligenaceae</taxon>
        <taxon>Castellaniella</taxon>
    </lineage>
</organism>
<comment type="cofactor">
    <cofactor evidence="1">
        <name>Zn(2+)</name>
        <dbReference type="ChEBI" id="CHEBI:29105"/>
    </cofactor>
</comment>
<dbReference type="Pfam" id="PF01546">
    <property type="entry name" value="Peptidase_M20"/>
    <property type="match status" value="1"/>
</dbReference>
<keyword evidence="5" id="KW-0170">Cobalt</keyword>
<evidence type="ECO:0000313" key="7">
    <source>
        <dbReference type="EMBL" id="MFC4296573.1"/>
    </source>
</evidence>
<evidence type="ECO:0000256" key="1">
    <source>
        <dbReference type="ARBA" id="ARBA00001947"/>
    </source>
</evidence>
<evidence type="ECO:0000256" key="4">
    <source>
        <dbReference type="ARBA" id="ARBA00022833"/>
    </source>
</evidence>
<accession>A0ABV8RTS7</accession>
<evidence type="ECO:0000256" key="2">
    <source>
        <dbReference type="ARBA" id="ARBA00022723"/>
    </source>
</evidence>
<dbReference type="EMBL" id="JBHSDY010000001">
    <property type="protein sequence ID" value="MFC4296573.1"/>
    <property type="molecule type" value="Genomic_DNA"/>
</dbReference>
<dbReference type="InterPro" id="IPR001261">
    <property type="entry name" value="ArgE/DapE_CS"/>
</dbReference>
<evidence type="ECO:0000256" key="3">
    <source>
        <dbReference type="ARBA" id="ARBA00022801"/>
    </source>
</evidence>
<dbReference type="Proteomes" id="UP001595756">
    <property type="component" value="Unassembled WGS sequence"/>
</dbReference>
<dbReference type="RefSeq" id="WP_376811159.1">
    <property type="nucleotide sequence ID" value="NZ_JBHSDY010000001.1"/>
</dbReference>
<gene>
    <name evidence="7" type="ORF">ACFO0J_00785</name>
</gene>
<evidence type="ECO:0000259" key="6">
    <source>
        <dbReference type="Pfam" id="PF07687"/>
    </source>
</evidence>
<dbReference type="SUPFAM" id="SSF55031">
    <property type="entry name" value="Bacterial exopeptidase dimerisation domain"/>
    <property type="match status" value="1"/>
</dbReference>
<dbReference type="Pfam" id="PF07687">
    <property type="entry name" value="M20_dimer"/>
    <property type="match status" value="1"/>
</dbReference>
<comment type="caution">
    <text evidence="7">The sequence shown here is derived from an EMBL/GenBank/DDBJ whole genome shotgun (WGS) entry which is preliminary data.</text>
</comment>
<feature type="domain" description="Peptidase M20 dimerisation" evidence="6">
    <location>
        <begin position="202"/>
        <end position="310"/>
    </location>
</feature>
<keyword evidence="4" id="KW-0862">Zinc</keyword>
<dbReference type="InterPro" id="IPR050072">
    <property type="entry name" value="Peptidase_M20A"/>
</dbReference>
<dbReference type="PROSITE" id="PS00758">
    <property type="entry name" value="ARGE_DAPE_CPG2_1"/>
    <property type="match status" value="1"/>
</dbReference>
<reference evidence="8" key="1">
    <citation type="journal article" date="2019" name="Int. J. Syst. Evol. Microbiol.">
        <title>The Global Catalogue of Microorganisms (GCM) 10K type strain sequencing project: providing services to taxonomists for standard genome sequencing and annotation.</title>
        <authorList>
            <consortium name="The Broad Institute Genomics Platform"/>
            <consortium name="The Broad Institute Genome Sequencing Center for Infectious Disease"/>
            <person name="Wu L."/>
            <person name="Ma J."/>
        </authorList>
    </citation>
    <scope>NUCLEOTIDE SEQUENCE [LARGE SCALE GENOMIC DNA]</scope>
    <source>
        <strain evidence="8">CGMCC 1.19029</strain>
    </source>
</reference>
<keyword evidence="2" id="KW-0479">Metal-binding</keyword>
<dbReference type="InterPro" id="IPR036264">
    <property type="entry name" value="Bact_exopeptidase_dim_dom"/>
</dbReference>
<dbReference type="Gene3D" id="3.40.630.10">
    <property type="entry name" value="Zn peptidases"/>
    <property type="match status" value="2"/>
</dbReference>
<dbReference type="InterPro" id="IPR011650">
    <property type="entry name" value="Peptidase_M20_dimer"/>
</dbReference>
<keyword evidence="3" id="KW-0378">Hydrolase</keyword>
<evidence type="ECO:0000313" key="8">
    <source>
        <dbReference type="Proteomes" id="UP001595756"/>
    </source>
</evidence>
<evidence type="ECO:0000256" key="5">
    <source>
        <dbReference type="ARBA" id="ARBA00023285"/>
    </source>
</evidence>
<proteinExistence type="predicted"/>
<dbReference type="PANTHER" id="PTHR43808:SF31">
    <property type="entry name" value="N-ACETYL-L-CITRULLINE DEACETYLASE"/>
    <property type="match status" value="1"/>
</dbReference>